<dbReference type="SUPFAM" id="SSF75620">
    <property type="entry name" value="Release factor"/>
    <property type="match status" value="1"/>
</dbReference>
<dbReference type="GO" id="GO:0010027">
    <property type="term" value="P:thylakoid membrane organization"/>
    <property type="evidence" value="ECO:0007669"/>
    <property type="project" value="TreeGrafter"/>
</dbReference>
<dbReference type="PANTHER" id="PTHR43804:SF8">
    <property type="entry name" value="PEPTIDE CHAIN RELEASE FACTOR APG3, CHLOROPLASTIC"/>
    <property type="match status" value="1"/>
</dbReference>
<comment type="similarity">
    <text evidence="1">Belongs to the prokaryotic/mitochondrial release factor family.</text>
</comment>
<organism evidence="3 4">
    <name type="scientific">Glycine soja</name>
    <name type="common">Wild soybean</name>
    <dbReference type="NCBI Taxonomy" id="3848"/>
    <lineage>
        <taxon>Eukaryota</taxon>
        <taxon>Viridiplantae</taxon>
        <taxon>Streptophyta</taxon>
        <taxon>Embryophyta</taxon>
        <taxon>Tracheophyta</taxon>
        <taxon>Spermatophyta</taxon>
        <taxon>Magnoliopsida</taxon>
        <taxon>eudicotyledons</taxon>
        <taxon>Gunneridae</taxon>
        <taxon>Pentapetalae</taxon>
        <taxon>rosids</taxon>
        <taxon>fabids</taxon>
        <taxon>Fabales</taxon>
        <taxon>Fabaceae</taxon>
        <taxon>Papilionoideae</taxon>
        <taxon>50 kb inversion clade</taxon>
        <taxon>NPAAA clade</taxon>
        <taxon>indigoferoid/millettioid clade</taxon>
        <taxon>Phaseoleae</taxon>
        <taxon>Glycine</taxon>
        <taxon>Glycine subgen. Soja</taxon>
    </lineage>
</organism>
<dbReference type="Gene3D" id="3.30.160.20">
    <property type="match status" value="1"/>
</dbReference>
<evidence type="ECO:0000313" key="3">
    <source>
        <dbReference type="EMBL" id="RZB99012.1"/>
    </source>
</evidence>
<gene>
    <name evidence="3" type="ORF">D0Y65_021759</name>
</gene>
<evidence type="ECO:0000256" key="1">
    <source>
        <dbReference type="ARBA" id="ARBA00010835"/>
    </source>
</evidence>
<proteinExistence type="inferred from homology"/>
<name>A0A445JKK6_GLYSO</name>
<sequence>PFTWADEVEVVIDPKDIELTTTRSGGAGGQNVNKVETAIDLFHKPTRFHVFCTEERTQLKNRHGYVF</sequence>
<feature type="domain" description="Prokaryotic-type class I peptide chain release factors" evidence="2">
    <location>
        <begin position="23"/>
        <end position="39"/>
    </location>
</feature>
<reference evidence="3 4" key="1">
    <citation type="submission" date="2018-09" db="EMBL/GenBank/DDBJ databases">
        <title>A high-quality reference genome of wild soybean provides a powerful tool to mine soybean genomes.</title>
        <authorList>
            <person name="Xie M."/>
            <person name="Chung C.Y.L."/>
            <person name="Li M.-W."/>
            <person name="Wong F.-L."/>
            <person name="Chan T.-F."/>
            <person name="Lam H.-M."/>
        </authorList>
    </citation>
    <scope>NUCLEOTIDE SEQUENCE [LARGE SCALE GENOMIC DNA]</scope>
    <source>
        <strain evidence="4">cv. W05</strain>
        <tissue evidence="3">Hypocotyl of etiolated seedlings</tissue>
    </source>
</reference>
<dbReference type="GO" id="GO:0032544">
    <property type="term" value="P:plastid translation"/>
    <property type="evidence" value="ECO:0007669"/>
    <property type="project" value="TreeGrafter"/>
</dbReference>
<dbReference type="AlphaFoldDB" id="A0A445JKK6"/>
<dbReference type="PROSITE" id="PS00745">
    <property type="entry name" value="RF_PROK_I"/>
    <property type="match status" value="1"/>
</dbReference>
<dbReference type="InterPro" id="IPR045853">
    <property type="entry name" value="Pep_chain_release_fac_I_sf"/>
</dbReference>
<comment type="caution">
    <text evidence="3">The sequence shown here is derived from an EMBL/GenBank/DDBJ whole genome shotgun (WGS) entry which is preliminary data.</text>
</comment>
<dbReference type="Proteomes" id="UP000289340">
    <property type="component" value="Chromosome 8"/>
</dbReference>
<keyword evidence="4" id="KW-1185">Reference proteome</keyword>
<protein>
    <submittedName>
        <fullName evidence="3">Peptide chain release factor APG3, chloroplastic</fullName>
    </submittedName>
</protein>
<feature type="non-terminal residue" evidence="3">
    <location>
        <position position="1"/>
    </location>
</feature>
<accession>A0A445JKK6</accession>
<evidence type="ECO:0000313" key="4">
    <source>
        <dbReference type="Proteomes" id="UP000289340"/>
    </source>
</evidence>
<dbReference type="Pfam" id="PF00472">
    <property type="entry name" value="RF-1"/>
    <property type="match status" value="1"/>
</dbReference>
<dbReference type="PANTHER" id="PTHR43804">
    <property type="entry name" value="LD18447P"/>
    <property type="match status" value="1"/>
</dbReference>
<dbReference type="GO" id="GO:0003747">
    <property type="term" value="F:translation release factor activity"/>
    <property type="evidence" value="ECO:0007669"/>
    <property type="project" value="InterPro"/>
</dbReference>
<dbReference type="InterPro" id="IPR000352">
    <property type="entry name" value="Pep_chain_release_fac_I"/>
</dbReference>
<evidence type="ECO:0000259" key="2">
    <source>
        <dbReference type="PROSITE" id="PS00745"/>
    </source>
</evidence>
<dbReference type="GO" id="GO:0009507">
    <property type="term" value="C:chloroplast"/>
    <property type="evidence" value="ECO:0007669"/>
    <property type="project" value="TreeGrafter"/>
</dbReference>
<dbReference type="InterPro" id="IPR050057">
    <property type="entry name" value="Prokaryotic/Mito_RF"/>
</dbReference>
<dbReference type="EMBL" id="QZWG01000008">
    <property type="protein sequence ID" value="RZB99012.1"/>
    <property type="molecule type" value="Genomic_DNA"/>
</dbReference>
<dbReference type="GO" id="GO:0009658">
    <property type="term" value="P:chloroplast organization"/>
    <property type="evidence" value="ECO:0007669"/>
    <property type="project" value="TreeGrafter"/>
</dbReference>